<evidence type="ECO:0000256" key="1">
    <source>
        <dbReference type="ARBA" id="ARBA00022490"/>
    </source>
</evidence>
<keyword evidence="2 9" id="KW-0808">Transferase</keyword>
<keyword evidence="5" id="KW-0460">Magnesium</keyword>
<keyword evidence="3" id="KW-0479">Metal-binding</keyword>
<dbReference type="InterPro" id="IPR025877">
    <property type="entry name" value="MobA-like_NTP_Trfase"/>
</dbReference>
<dbReference type="RefSeq" id="WP_104418935.1">
    <property type="nucleotide sequence ID" value="NZ_PTJC01000005.1"/>
</dbReference>
<evidence type="ECO:0000259" key="8">
    <source>
        <dbReference type="Pfam" id="PF12804"/>
    </source>
</evidence>
<dbReference type="GO" id="GO:0016779">
    <property type="term" value="F:nucleotidyltransferase activity"/>
    <property type="evidence" value="ECO:0007669"/>
    <property type="project" value="UniProtKB-KW"/>
</dbReference>
<dbReference type="Proteomes" id="UP000237662">
    <property type="component" value="Unassembled WGS sequence"/>
</dbReference>
<keyword evidence="1" id="KW-0963">Cytoplasm</keyword>
<dbReference type="InterPro" id="IPR013482">
    <property type="entry name" value="Molybde_CF_guanTrfase"/>
</dbReference>
<reference evidence="9 10" key="1">
    <citation type="submission" date="2018-02" db="EMBL/GenBank/DDBJ databases">
        <title>Genomic Encyclopedia of Archaeal and Bacterial Type Strains, Phase II (KMG-II): from individual species to whole genera.</title>
        <authorList>
            <person name="Goeker M."/>
        </authorList>
    </citation>
    <scope>NUCLEOTIDE SEQUENCE [LARGE SCALE GENOMIC DNA]</scope>
    <source>
        <strain evidence="9 10">DSM 29526</strain>
    </source>
</reference>
<keyword evidence="4" id="KW-0547">Nucleotide-binding</keyword>
<evidence type="ECO:0000256" key="4">
    <source>
        <dbReference type="ARBA" id="ARBA00022741"/>
    </source>
</evidence>
<keyword evidence="7" id="KW-0501">Molybdenum cofactor biosynthesis</keyword>
<dbReference type="AlphaFoldDB" id="A0A2S6IA70"/>
<evidence type="ECO:0000313" key="10">
    <source>
        <dbReference type="Proteomes" id="UP000237662"/>
    </source>
</evidence>
<dbReference type="PANTHER" id="PTHR19136:SF81">
    <property type="entry name" value="MOLYBDENUM COFACTOR GUANYLYLTRANSFERASE"/>
    <property type="match status" value="1"/>
</dbReference>
<accession>A0A2S6IA70</accession>
<feature type="domain" description="MobA-like NTP transferase" evidence="8">
    <location>
        <begin position="181"/>
        <end position="323"/>
    </location>
</feature>
<dbReference type="GO" id="GO:0006777">
    <property type="term" value="P:Mo-molybdopterin cofactor biosynthetic process"/>
    <property type="evidence" value="ECO:0007669"/>
    <property type="project" value="UniProtKB-KW"/>
</dbReference>
<comment type="caution">
    <text evidence="9">The sequence shown here is derived from an EMBL/GenBank/DDBJ whole genome shotgun (WGS) entry which is preliminary data.</text>
</comment>
<dbReference type="PANTHER" id="PTHR19136">
    <property type="entry name" value="MOLYBDENUM COFACTOR GUANYLYLTRANSFERASE"/>
    <property type="match status" value="1"/>
</dbReference>
<dbReference type="SUPFAM" id="SSF53448">
    <property type="entry name" value="Nucleotide-diphospho-sugar transferases"/>
    <property type="match status" value="1"/>
</dbReference>
<dbReference type="GO" id="GO:0046872">
    <property type="term" value="F:metal ion binding"/>
    <property type="evidence" value="ECO:0007669"/>
    <property type="project" value="UniProtKB-KW"/>
</dbReference>
<evidence type="ECO:0000256" key="7">
    <source>
        <dbReference type="ARBA" id="ARBA00023150"/>
    </source>
</evidence>
<dbReference type="Gene3D" id="3.90.550.10">
    <property type="entry name" value="Spore Coat Polysaccharide Biosynthesis Protein SpsA, Chain A"/>
    <property type="match status" value="1"/>
</dbReference>
<organism evidence="9 10">
    <name type="scientific">Neolewinella xylanilytica</name>
    <dbReference type="NCBI Taxonomy" id="1514080"/>
    <lineage>
        <taxon>Bacteria</taxon>
        <taxon>Pseudomonadati</taxon>
        <taxon>Bacteroidota</taxon>
        <taxon>Saprospiria</taxon>
        <taxon>Saprospirales</taxon>
        <taxon>Lewinellaceae</taxon>
        <taxon>Neolewinella</taxon>
    </lineage>
</organism>
<name>A0A2S6IA70_9BACT</name>
<keyword evidence="6" id="KW-0342">GTP-binding</keyword>
<protein>
    <submittedName>
        <fullName evidence="9">Molybdenum cofactor guanylyltransferase</fullName>
    </submittedName>
</protein>
<sequence length="367" mass="41191">MHQKHPKMTRPALGHYGRTEFALVGTTCERMERLMAEWAARFAEYRCLTVTGEHRDHPTPASIRYGRKHFTPGMDDWNEYDDRLLGQDYDLVLVNGNHYPAKRQIVFVDEAKAATLERRKEQLTDIFAIVHVNGPAAMPEWLKTLASQQHCPPITTTMSLLEPLADGIGRALKSGVPRLRALILAGGASSRMGEDKGQLVYRNGQTEVERLYHLCLSCGVAASISVREGTDAEAYPAPVIPDRFLGMGPAGAICSAFLEDPDAAWLVLACDLPLLDTDTLRQLIDARAPERYATAVRGPEREWPEPLIAIYEPRAYQRLLRFLTLGYSCPRKLLINSSIQLVNLDDMLPLTNANTPEERDRVRSIFR</sequence>
<proteinExistence type="predicted"/>
<gene>
    <name evidence="9" type="ORF">CLV84_1353</name>
</gene>
<dbReference type="GO" id="GO:0005525">
    <property type="term" value="F:GTP binding"/>
    <property type="evidence" value="ECO:0007669"/>
    <property type="project" value="UniProtKB-KW"/>
</dbReference>
<evidence type="ECO:0000313" key="9">
    <source>
        <dbReference type="EMBL" id="PPK88386.1"/>
    </source>
</evidence>
<dbReference type="CDD" id="cd02503">
    <property type="entry name" value="MobA"/>
    <property type="match status" value="1"/>
</dbReference>
<keyword evidence="9" id="KW-0548">Nucleotidyltransferase</keyword>
<keyword evidence="10" id="KW-1185">Reference proteome</keyword>
<dbReference type="InterPro" id="IPR029044">
    <property type="entry name" value="Nucleotide-diphossugar_trans"/>
</dbReference>
<evidence type="ECO:0000256" key="5">
    <source>
        <dbReference type="ARBA" id="ARBA00022842"/>
    </source>
</evidence>
<evidence type="ECO:0000256" key="2">
    <source>
        <dbReference type="ARBA" id="ARBA00022679"/>
    </source>
</evidence>
<evidence type="ECO:0000256" key="6">
    <source>
        <dbReference type="ARBA" id="ARBA00023134"/>
    </source>
</evidence>
<evidence type="ECO:0000256" key="3">
    <source>
        <dbReference type="ARBA" id="ARBA00022723"/>
    </source>
</evidence>
<dbReference type="EMBL" id="PTJC01000005">
    <property type="protein sequence ID" value="PPK88386.1"/>
    <property type="molecule type" value="Genomic_DNA"/>
</dbReference>
<dbReference type="Pfam" id="PF12804">
    <property type="entry name" value="NTP_transf_3"/>
    <property type="match status" value="1"/>
</dbReference>
<dbReference type="OrthoDB" id="9788394at2"/>